<evidence type="ECO:0000313" key="4">
    <source>
        <dbReference type="Proteomes" id="UP000784435"/>
    </source>
</evidence>
<reference evidence="3" key="2">
    <citation type="submission" date="2021-09" db="EMBL/GenBank/DDBJ databases">
        <authorList>
            <person name="Gilroy R."/>
        </authorList>
    </citation>
    <scope>NUCLEOTIDE SEQUENCE</scope>
    <source>
        <strain evidence="3">ChiGjej5B5-7349</strain>
    </source>
</reference>
<evidence type="ECO:0000313" key="3">
    <source>
        <dbReference type="EMBL" id="HJG79052.1"/>
    </source>
</evidence>
<gene>
    <name evidence="3" type="ORF">K8V08_01415</name>
</gene>
<reference evidence="3" key="1">
    <citation type="journal article" date="2021" name="PeerJ">
        <title>Extensive microbial diversity within the chicken gut microbiome revealed by metagenomics and culture.</title>
        <authorList>
            <person name="Gilroy R."/>
            <person name="Ravi A."/>
            <person name="Getino M."/>
            <person name="Pursley I."/>
            <person name="Horton D.L."/>
            <person name="Alikhan N.F."/>
            <person name="Baker D."/>
            <person name="Gharbi K."/>
            <person name="Hall N."/>
            <person name="Watson M."/>
            <person name="Adriaenssens E.M."/>
            <person name="Foster-Nyarko E."/>
            <person name="Jarju S."/>
            <person name="Secka A."/>
            <person name="Antonio M."/>
            <person name="Oren A."/>
            <person name="Chaudhuri R.R."/>
            <person name="La Ragione R."/>
            <person name="Hildebrand F."/>
            <person name="Pallen M.J."/>
        </authorList>
    </citation>
    <scope>NUCLEOTIDE SEQUENCE</scope>
    <source>
        <strain evidence="3">ChiGjej5B5-7349</strain>
    </source>
</reference>
<comment type="caution">
    <text evidence="3">The sequence shown here is derived from an EMBL/GenBank/DDBJ whole genome shotgun (WGS) entry which is preliminary data.</text>
</comment>
<keyword evidence="2" id="KW-0472">Membrane</keyword>
<feature type="transmembrane region" description="Helical" evidence="2">
    <location>
        <begin position="53"/>
        <end position="71"/>
    </location>
</feature>
<evidence type="ECO:0000256" key="1">
    <source>
        <dbReference type="SAM" id="MobiDB-lite"/>
    </source>
</evidence>
<evidence type="ECO:0000256" key="2">
    <source>
        <dbReference type="SAM" id="Phobius"/>
    </source>
</evidence>
<organism evidence="3 4">
    <name type="scientific">Brevibacterium senegalense</name>
    <dbReference type="NCBI Taxonomy" id="1033736"/>
    <lineage>
        <taxon>Bacteria</taxon>
        <taxon>Bacillati</taxon>
        <taxon>Actinomycetota</taxon>
        <taxon>Actinomycetes</taxon>
        <taxon>Micrococcales</taxon>
        <taxon>Brevibacteriaceae</taxon>
        <taxon>Brevibacterium</taxon>
    </lineage>
</organism>
<keyword evidence="2" id="KW-0812">Transmembrane</keyword>
<keyword evidence="2" id="KW-1133">Transmembrane helix</keyword>
<dbReference type="EMBL" id="DYUK01000030">
    <property type="protein sequence ID" value="HJG79052.1"/>
    <property type="molecule type" value="Genomic_DNA"/>
</dbReference>
<dbReference type="Proteomes" id="UP000784435">
    <property type="component" value="Unassembled WGS sequence"/>
</dbReference>
<proteinExistence type="predicted"/>
<sequence length="177" mass="19188">MSRRRAGGRGRPGATQTGGRRPQREARAARAEGVSPDLLDDTAAGRRISFRTALLTGALLVVAGGLIQPLGTGLQQMQQIAALEADIEATRGEVDQLQEERDRLDDPAQLERMAREDLQYVKDGEQAYIVVDGSQDRGDDADASPASSAQVVRAQPWYIELADSLRAVGYASEERTR</sequence>
<protein>
    <submittedName>
        <fullName evidence="3">Septum formation initiator family protein</fullName>
    </submittedName>
</protein>
<dbReference type="InterPro" id="IPR007060">
    <property type="entry name" value="FtsL/DivIC"/>
</dbReference>
<accession>A0A921MC84</accession>
<name>A0A921MC84_9MICO</name>
<dbReference type="AlphaFoldDB" id="A0A921MC84"/>
<dbReference type="Pfam" id="PF04977">
    <property type="entry name" value="DivIC"/>
    <property type="match status" value="1"/>
</dbReference>
<feature type="region of interest" description="Disordered" evidence="1">
    <location>
        <begin position="1"/>
        <end position="34"/>
    </location>
</feature>